<dbReference type="EMBL" id="CP017258">
    <property type="protein sequence ID" value="AQW87170.1"/>
    <property type="molecule type" value="Genomic_DNA"/>
</dbReference>
<organism evidence="1 2">
    <name type="scientific">Campylobacter pinnipediorum subsp. caledonicus</name>
    <dbReference type="NCBI Taxonomy" id="1874362"/>
    <lineage>
        <taxon>Bacteria</taxon>
        <taxon>Pseudomonadati</taxon>
        <taxon>Campylobacterota</taxon>
        <taxon>Epsilonproteobacteria</taxon>
        <taxon>Campylobacterales</taxon>
        <taxon>Campylobacteraceae</taxon>
        <taxon>Campylobacter</taxon>
    </lineage>
</organism>
<sequence>MVSKYHNTKSKGYDSKKEAKRANELRLLQSAKQISELKEQVPFVLQESFKVPSDKTKSGFERIRDIKYIADFTYKKGDVMFIEDVKGFKTTEYKLKAKMLKKLIADKKINAVFIES</sequence>
<protein>
    <recommendedName>
        <fullName evidence="3">DUF1064 domain protein</fullName>
    </recommendedName>
</protein>
<dbReference type="Proteomes" id="UP000190868">
    <property type="component" value="Chromosome"/>
</dbReference>
<dbReference type="InterPro" id="IPR009414">
    <property type="entry name" value="DUF1064"/>
</dbReference>
<proteinExistence type="predicted"/>
<evidence type="ECO:0008006" key="3">
    <source>
        <dbReference type="Google" id="ProtNLM"/>
    </source>
</evidence>
<name>A0A1S6U672_9BACT</name>
<keyword evidence="2" id="KW-1185">Reference proteome</keyword>
<evidence type="ECO:0000313" key="1">
    <source>
        <dbReference type="EMBL" id="AQW87170.1"/>
    </source>
</evidence>
<dbReference type="GeneID" id="56565963"/>
<accession>A0A1S6U672</accession>
<dbReference type="RefSeq" id="WP_226995927.1">
    <property type="nucleotide sequence ID" value="NZ_CP017018.1"/>
</dbReference>
<dbReference type="Pfam" id="PF06356">
    <property type="entry name" value="DUF1064"/>
    <property type="match status" value="1"/>
</dbReference>
<dbReference type="KEGG" id="cpin:CPIN18020_0325"/>
<dbReference type="AlphaFoldDB" id="A0A1S6U672"/>
<reference evidence="2" key="1">
    <citation type="submission" date="2016-09" db="EMBL/GenBank/DDBJ databases">
        <title>Comparative genomics of the Campylobacter concisus group.</title>
        <authorList>
            <person name="Miller W.G."/>
            <person name="Yee E."/>
            <person name="Chapman M.H."/>
            <person name="Huynh S."/>
            <person name="Bono J.L."/>
            <person name="On S.L.W."/>
            <person name="StLeger J."/>
            <person name="Foster G."/>
            <person name="Parker C.T."/>
        </authorList>
    </citation>
    <scope>NUCLEOTIDE SEQUENCE [LARGE SCALE GENOMIC DNA]</scope>
    <source>
        <strain evidence="2">RM18021</strain>
    </source>
</reference>
<evidence type="ECO:0000313" key="2">
    <source>
        <dbReference type="Proteomes" id="UP000190868"/>
    </source>
</evidence>
<gene>
    <name evidence="1" type="ORF">CPIN18021_0323</name>
</gene>